<dbReference type="AlphaFoldDB" id="A0A1E8GMU0"/>
<protein>
    <submittedName>
        <fullName evidence="1">Uncharacterized protein</fullName>
    </submittedName>
</protein>
<proteinExistence type="predicted"/>
<dbReference type="EMBL" id="MKIR01000012">
    <property type="protein sequence ID" value="OFI49552.1"/>
    <property type="molecule type" value="Genomic_DNA"/>
</dbReference>
<gene>
    <name evidence="1" type="ORF">BG261_02945</name>
</gene>
<sequence>MVKIYSLYRGEENLCDGTLEEIAELMQMKVKSLKYFGYPAYCKRTNEATSFRLVYIGEE</sequence>
<reference evidence="2" key="1">
    <citation type="submission" date="2016-09" db="EMBL/GenBank/DDBJ databases">
        <title>Draft genome sequence of a novel species of the family Streptococcaceae isolated from flowers.</title>
        <authorList>
            <person name="Chuah L.-O."/>
            <person name="Yap K.-P."/>
            <person name="Thong K.L."/>
            <person name="Liong M.T."/>
            <person name="Ahmad R."/>
            <person name="Rusul G."/>
        </authorList>
    </citation>
    <scope>NUCLEOTIDE SEQUENCE [LARGE SCALE GENOMIC DNA]</scope>
    <source>
        <strain evidence="2">DF1</strain>
    </source>
</reference>
<keyword evidence="2" id="KW-1185">Reference proteome</keyword>
<evidence type="ECO:0000313" key="2">
    <source>
        <dbReference type="Proteomes" id="UP000178622"/>
    </source>
</evidence>
<dbReference type="OrthoDB" id="2156961at2"/>
<dbReference type="RefSeq" id="WP_070792069.1">
    <property type="nucleotide sequence ID" value="NZ_MKIR01000012.1"/>
</dbReference>
<accession>A0A1E8GMU0</accession>
<name>A0A1E8GMU0_9LACT</name>
<comment type="caution">
    <text evidence="1">The sequence shown here is derived from an EMBL/GenBank/DDBJ whole genome shotgun (WGS) entry which is preliminary data.</text>
</comment>
<dbReference type="STRING" id="1859473.BG261_02945"/>
<evidence type="ECO:0000313" key="1">
    <source>
        <dbReference type="EMBL" id="OFI49552.1"/>
    </source>
</evidence>
<organism evidence="1 2">
    <name type="scientific">Floricoccus tropicus</name>
    <dbReference type="NCBI Taxonomy" id="1859473"/>
    <lineage>
        <taxon>Bacteria</taxon>
        <taxon>Bacillati</taxon>
        <taxon>Bacillota</taxon>
        <taxon>Bacilli</taxon>
        <taxon>Lactobacillales</taxon>
        <taxon>Streptococcaceae</taxon>
        <taxon>Floricoccus</taxon>
    </lineage>
</organism>
<dbReference type="Proteomes" id="UP000178622">
    <property type="component" value="Unassembled WGS sequence"/>
</dbReference>